<feature type="transmembrane region" description="Helical" evidence="2">
    <location>
        <begin position="86"/>
        <end position="105"/>
    </location>
</feature>
<feature type="signal peptide" evidence="3">
    <location>
        <begin position="1"/>
        <end position="24"/>
    </location>
</feature>
<keyword evidence="2" id="KW-0812">Transmembrane</keyword>
<dbReference type="EMBL" id="CP012333">
    <property type="protein sequence ID" value="AKU95368.1"/>
    <property type="molecule type" value="Genomic_DNA"/>
</dbReference>
<dbReference type="Proteomes" id="UP000064967">
    <property type="component" value="Chromosome"/>
</dbReference>
<evidence type="ECO:0000313" key="5">
    <source>
        <dbReference type="Proteomes" id="UP000064967"/>
    </source>
</evidence>
<feature type="chain" id="PRO_5005465817" description="Lipoprotein" evidence="3">
    <location>
        <begin position="25"/>
        <end position="163"/>
    </location>
</feature>
<proteinExistence type="predicted"/>
<reference evidence="4 5" key="1">
    <citation type="submission" date="2015-08" db="EMBL/GenBank/DDBJ databases">
        <authorList>
            <person name="Babu N.S."/>
            <person name="Beckwith C.J."/>
            <person name="Beseler K.G."/>
            <person name="Brison A."/>
            <person name="Carone J.V."/>
            <person name="Caskin T.P."/>
            <person name="Diamond M."/>
            <person name="Durham M.E."/>
            <person name="Foxe J.M."/>
            <person name="Go M."/>
            <person name="Henderson B.A."/>
            <person name="Jones I.B."/>
            <person name="McGettigan J.A."/>
            <person name="Micheletti S.J."/>
            <person name="Nasrallah M.E."/>
            <person name="Ortiz D."/>
            <person name="Piller C.R."/>
            <person name="Privatt S.R."/>
            <person name="Schneider S.L."/>
            <person name="Sharp S."/>
            <person name="Smith T.C."/>
            <person name="Stanton J.D."/>
            <person name="Ullery H.E."/>
            <person name="Wilson R.J."/>
            <person name="Serrano M.G."/>
            <person name="Buck G."/>
            <person name="Lee V."/>
            <person name="Wang Y."/>
            <person name="Carvalho R."/>
            <person name="Voegtly L."/>
            <person name="Shi R."/>
            <person name="Duckworth R."/>
            <person name="Johnson A."/>
            <person name="Loviza R."/>
            <person name="Walstead R."/>
            <person name="Shah Z."/>
            <person name="Kiflezghi M."/>
            <person name="Wade K."/>
            <person name="Ball S.L."/>
            <person name="Bradley K.W."/>
            <person name="Asai D.J."/>
            <person name="Bowman C.A."/>
            <person name="Russell D.A."/>
            <person name="Pope W.H."/>
            <person name="Jacobs-Sera D."/>
            <person name="Hendrix R.W."/>
            <person name="Hatfull G.F."/>
        </authorList>
    </citation>
    <scope>NUCLEOTIDE SEQUENCE [LARGE SCALE GENOMIC DNA]</scope>
    <source>
        <strain evidence="4 5">DSM 27648</strain>
    </source>
</reference>
<evidence type="ECO:0000256" key="3">
    <source>
        <dbReference type="SAM" id="SignalP"/>
    </source>
</evidence>
<accession>A0A0K1PPB6</accession>
<dbReference type="AlphaFoldDB" id="A0A0K1PPB6"/>
<keyword evidence="2" id="KW-1133">Transmembrane helix</keyword>
<evidence type="ECO:0008006" key="6">
    <source>
        <dbReference type="Google" id="ProtNLM"/>
    </source>
</evidence>
<evidence type="ECO:0000313" key="4">
    <source>
        <dbReference type="EMBL" id="AKU95368.1"/>
    </source>
</evidence>
<protein>
    <recommendedName>
        <fullName evidence="6">Lipoprotein</fullName>
    </recommendedName>
</protein>
<evidence type="ECO:0000256" key="1">
    <source>
        <dbReference type="SAM" id="MobiDB-lite"/>
    </source>
</evidence>
<keyword evidence="2" id="KW-0472">Membrane</keyword>
<keyword evidence="3" id="KW-0732">Signal</keyword>
<dbReference type="RefSeq" id="WP_146646824.1">
    <property type="nucleotide sequence ID" value="NZ_CP012333.1"/>
</dbReference>
<dbReference type="PROSITE" id="PS51257">
    <property type="entry name" value="PROKAR_LIPOPROTEIN"/>
    <property type="match status" value="1"/>
</dbReference>
<sequence length="163" mass="17201">MRSLAVTTLVCAVCGVLSSGCSFLFVKGPPDNVEKLPAKAPVECTTSQLAPVVDVLVTTFQVVRTIHTASPKSDYRNFPISRRTDMAFGIGFSAAFGLSAIYGFAKTDACEDAKAAAIARRKRESVFSDKTPSTPSRVEPAPAEIPATESPSAPTTSEDTPTQ</sequence>
<keyword evidence="5" id="KW-1185">Reference proteome</keyword>
<feature type="compositionally biased region" description="Polar residues" evidence="1">
    <location>
        <begin position="149"/>
        <end position="163"/>
    </location>
</feature>
<organism evidence="4 5">
    <name type="scientific">Labilithrix luteola</name>
    <dbReference type="NCBI Taxonomy" id="1391654"/>
    <lineage>
        <taxon>Bacteria</taxon>
        <taxon>Pseudomonadati</taxon>
        <taxon>Myxococcota</taxon>
        <taxon>Polyangia</taxon>
        <taxon>Polyangiales</taxon>
        <taxon>Labilitrichaceae</taxon>
        <taxon>Labilithrix</taxon>
    </lineage>
</organism>
<name>A0A0K1PPB6_9BACT</name>
<dbReference type="KEGG" id="llu:AKJ09_02032"/>
<feature type="region of interest" description="Disordered" evidence="1">
    <location>
        <begin position="121"/>
        <end position="163"/>
    </location>
</feature>
<gene>
    <name evidence="4" type="ORF">AKJ09_02032</name>
</gene>
<evidence type="ECO:0000256" key="2">
    <source>
        <dbReference type="SAM" id="Phobius"/>
    </source>
</evidence>